<dbReference type="Gene3D" id="2.40.50.140">
    <property type="entry name" value="Nucleic acid-binding proteins"/>
    <property type="match status" value="1"/>
</dbReference>
<proteinExistence type="predicted"/>
<dbReference type="GO" id="GO:0003676">
    <property type="term" value="F:nucleic acid binding"/>
    <property type="evidence" value="ECO:0007669"/>
    <property type="project" value="InterPro"/>
</dbReference>
<protein>
    <submittedName>
        <fullName evidence="2">HPF/RaiA family ribosome-associated protein</fullName>
    </submittedName>
</protein>
<dbReference type="Proteomes" id="UP000283003">
    <property type="component" value="Unassembled WGS sequence"/>
</dbReference>
<dbReference type="InterPro" id="IPR003489">
    <property type="entry name" value="RHF/RaiA"/>
</dbReference>
<reference evidence="2 3" key="1">
    <citation type="submission" date="2018-12" db="EMBL/GenBank/DDBJ databases">
        <title>Croceicoccus ponticola sp. nov., a lipolytic bacterium isolated from seawater.</title>
        <authorList>
            <person name="Yoon J.-H."/>
        </authorList>
    </citation>
    <scope>NUCLEOTIDE SEQUENCE [LARGE SCALE GENOMIC DNA]</scope>
    <source>
        <strain evidence="2 3">GM-16</strain>
    </source>
</reference>
<dbReference type="GO" id="GO:0005829">
    <property type="term" value="C:cytosol"/>
    <property type="evidence" value="ECO:0007669"/>
    <property type="project" value="UniProtKB-ARBA"/>
</dbReference>
<dbReference type="AlphaFoldDB" id="A0A437H1R1"/>
<dbReference type="SUPFAM" id="SSF69754">
    <property type="entry name" value="Ribosome binding protein Y (YfiA homologue)"/>
    <property type="match status" value="1"/>
</dbReference>
<name>A0A437H1R1_9SPHN</name>
<dbReference type="PROSITE" id="PS51857">
    <property type="entry name" value="CSD_2"/>
    <property type="match status" value="1"/>
</dbReference>
<dbReference type="InterPro" id="IPR002059">
    <property type="entry name" value="CSP_DNA-bd"/>
</dbReference>
<dbReference type="InterPro" id="IPR036567">
    <property type="entry name" value="RHF-like"/>
</dbReference>
<organism evidence="2 3">
    <name type="scientific">Croceicoccus ponticola</name>
    <dbReference type="NCBI Taxonomy" id="2217664"/>
    <lineage>
        <taxon>Bacteria</taxon>
        <taxon>Pseudomonadati</taxon>
        <taxon>Pseudomonadota</taxon>
        <taxon>Alphaproteobacteria</taxon>
        <taxon>Sphingomonadales</taxon>
        <taxon>Erythrobacteraceae</taxon>
        <taxon>Croceicoccus</taxon>
    </lineage>
</organism>
<dbReference type="SMART" id="SM00357">
    <property type="entry name" value="CSP"/>
    <property type="match status" value="1"/>
</dbReference>
<dbReference type="InterPro" id="IPR011129">
    <property type="entry name" value="CSD"/>
</dbReference>
<dbReference type="SUPFAM" id="SSF50249">
    <property type="entry name" value="Nucleic acid-binding proteins"/>
    <property type="match status" value="1"/>
</dbReference>
<comment type="caution">
    <text evidence="2">The sequence shown here is derived from an EMBL/GenBank/DDBJ whole genome shotgun (WGS) entry which is preliminary data.</text>
</comment>
<dbReference type="OrthoDB" id="9782252at2"/>
<dbReference type="InterPro" id="IPR012340">
    <property type="entry name" value="NA-bd_OB-fold"/>
</dbReference>
<gene>
    <name evidence="2" type="ORF">EKN06_05320</name>
</gene>
<dbReference type="Gene3D" id="3.30.160.100">
    <property type="entry name" value="Ribosome hibernation promotion factor-like"/>
    <property type="match status" value="1"/>
</dbReference>
<evidence type="ECO:0000313" key="3">
    <source>
        <dbReference type="Proteomes" id="UP000283003"/>
    </source>
</evidence>
<dbReference type="Pfam" id="PF02482">
    <property type="entry name" value="Ribosomal_S30AE"/>
    <property type="match status" value="1"/>
</dbReference>
<evidence type="ECO:0000313" key="2">
    <source>
        <dbReference type="EMBL" id="RVQ69584.1"/>
    </source>
</evidence>
<keyword evidence="3" id="KW-1185">Reference proteome</keyword>
<dbReference type="Pfam" id="PF00313">
    <property type="entry name" value="CSD"/>
    <property type="match status" value="1"/>
</dbReference>
<dbReference type="EMBL" id="RXOL01000001">
    <property type="protein sequence ID" value="RVQ69584.1"/>
    <property type="molecule type" value="Genomic_DNA"/>
</dbReference>
<feature type="domain" description="CSD" evidence="1">
    <location>
        <begin position="117"/>
        <end position="181"/>
    </location>
</feature>
<sequence>MEVPVQIDLQGGEISDELRAHVRERVDALESVFNRIIAARVVIRPPSGRHRTGGQFGVNIHLSLPGGRHVDVDRSHDLDERHSHAMFAIDDAFKRVRRRLQDEVRRMQGAVKSHEEAPTAKVARIDPSGEYGFLEDADGSEVYFHRNALANGRMDDIEVGARVSFVPSQGDKGPQASLVKPLDRHHLRI</sequence>
<accession>A0A437H1R1</accession>
<evidence type="ECO:0000259" key="1">
    <source>
        <dbReference type="PROSITE" id="PS51857"/>
    </source>
</evidence>
<dbReference type="RefSeq" id="WP_127611771.1">
    <property type="nucleotide sequence ID" value="NZ_RXOL01000001.1"/>
</dbReference>